<dbReference type="EMBL" id="JYGE01000003">
    <property type="protein sequence ID" value="PSJ31816.1"/>
    <property type="molecule type" value="Genomic_DNA"/>
</dbReference>
<organism evidence="1 2">
    <name type="scientific">Peptostreptococcus russellii</name>
    <dbReference type="NCBI Taxonomy" id="215200"/>
    <lineage>
        <taxon>Bacteria</taxon>
        <taxon>Bacillati</taxon>
        <taxon>Bacillota</taxon>
        <taxon>Clostridia</taxon>
        <taxon>Peptostreptococcales</taxon>
        <taxon>Peptostreptococcaceae</taxon>
        <taxon>Peptostreptococcus</taxon>
    </lineage>
</organism>
<dbReference type="OrthoDB" id="308521at2"/>
<dbReference type="AlphaFoldDB" id="A0A2P7Q1I7"/>
<proteinExistence type="predicted"/>
<keyword evidence="2" id="KW-1185">Reference proteome</keyword>
<sequence length="112" mass="13148">MNTNEEVLNIVFRKNPNVDFEISSEGIVTILEKQDHKIQRFFRKIGFKIPLYKKLGLDKFGSFVFINVDGKNTVEKIGILVDEEFGEESHPLYERLLLFLNYIDVECSYIEK</sequence>
<name>A0A2P7Q1I7_9FIRM</name>
<accession>A0A2P7Q1I7</accession>
<protein>
    <recommendedName>
        <fullName evidence="3">Coenzyme PQQ synthesis protein D (PqqD)</fullName>
    </recommendedName>
</protein>
<comment type="caution">
    <text evidence="1">The sequence shown here is derived from an EMBL/GenBank/DDBJ whole genome shotgun (WGS) entry which is preliminary data.</text>
</comment>
<evidence type="ECO:0008006" key="3">
    <source>
        <dbReference type="Google" id="ProtNLM"/>
    </source>
</evidence>
<dbReference type="RefSeq" id="WP_106776566.1">
    <property type="nucleotide sequence ID" value="NZ_JYGE01000003.1"/>
</dbReference>
<reference evidence="1" key="1">
    <citation type="thesis" date="2015" institute="Rutgers" country="The State University of New Jersey, 14 College Farm Rd., New Brunswick, NJ, USA">
        <title>Ammonia toxicity in bacteria and its implications for treatment of and resource recovery from highly nitrogenous organic wastes.</title>
        <authorList>
            <person name="Luther A.K."/>
        </authorList>
    </citation>
    <scope>NUCLEOTIDE SEQUENCE</scope>
    <source>
        <strain evidence="1">RT-10B</strain>
    </source>
</reference>
<evidence type="ECO:0000313" key="1">
    <source>
        <dbReference type="EMBL" id="PSJ31816.1"/>
    </source>
</evidence>
<evidence type="ECO:0000313" key="2">
    <source>
        <dbReference type="Proteomes" id="UP000241434"/>
    </source>
</evidence>
<gene>
    <name evidence="1" type="ORF">UF10_04155</name>
</gene>
<dbReference type="Proteomes" id="UP000241434">
    <property type="component" value="Unassembled WGS sequence"/>
</dbReference>